<dbReference type="InterPro" id="IPR000835">
    <property type="entry name" value="HTH_MarR-typ"/>
</dbReference>
<sequence length="206" mass="22110">MGSPVGEGAARRGGAGRPILRTVADSFVTDYLSRAHIPLLRYAGDMTAMAPARTEPDLSFLLDHTSHVLRTQMAAALAEIGLTARMHCVLVHALEEERTQAQLAELGDMDKTTMVVTVDALEQAGLAERRPSSQDRRARIIAVTAAGAKVAARSQVIVDRVHEEALGSLSATDRTALLRALNRLVEGHLAAPAESPRPARRARQRG</sequence>
<name>A0ABQ2LSQ2_9ACTN</name>
<evidence type="ECO:0000259" key="1">
    <source>
        <dbReference type="PROSITE" id="PS50995"/>
    </source>
</evidence>
<organism evidence="2 3">
    <name type="scientific">Streptomyces lasiicapitis</name>
    <dbReference type="NCBI Taxonomy" id="1923961"/>
    <lineage>
        <taxon>Bacteria</taxon>
        <taxon>Bacillati</taxon>
        <taxon>Actinomycetota</taxon>
        <taxon>Actinomycetes</taxon>
        <taxon>Kitasatosporales</taxon>
        <taxon>Streptomycetaceae</taxon>
        <taxon>Streptomyces</taxon>
    </lineage>
</organism>
<dbReference type="SMART" id="SM00347">
    <property type="entry name" value="HTH_MARR"/>
    <property type="match status" value="1"/>
</dbReference>
<evidence type="ECO:0000313" key="2">
    <source>
        <dbReference type="EMBL" id="GGO42890.1"/>
    </source>
</evidence>
<dbReference type="PANTHER" id="PTHR33164:SF43">
    <property type="entry name" value="HTH-TYPE TRANSCRIPTIONAL REPRESSOR YETL"/>
    <property type="match status" value="1"/>
</dbReference>
<gene>
    <name evidence="2" type="ORF">GCM10012286_25420</name>
</gene>
<dbReference type="Pfam" id="PF12802">
    <property type="entry name" value="MarR_2"/>
    <property type="match status" value="1"/>
</dbReference>
<feature type="domain" description="HTH marR-type" evidence="1">
    <location>
        <begin position="55"/>
        <end position="186"/>
    </location>
</feature>
<dbReference type="InterPro" id="IPR036390">
    <property type="entry name" value="WH_DNA-bd_sf"/>
</dbReference>
<dbReference type="SUPFAM" id="SSF46785">
    <property type="entry name" value="Winged helix' DNA-binding domain"/>
    <property type="match status" value="1"/>
</dbReference>
<evidence type="ECO:0000313" key="3">
    <source>
        <dbReference type="Proteomes" id="UP000656881"/>
    </source>
</evidence>
<dbReference type="PANTHER" id="PTHR33164">
    <property type="entry name" value="TRANSCRIPTIONAL REGULATOR, MARR FAMILY"/>
    <property type="match status" value="1"/>
</dbReference>
<dbReference type="PROSITE" id="PS50995">
    <property type="entry name" value="HTH_MARR_2"/>
    <property type="match status" value="1"/>
</dbReference>
<dbReference type="EMBL" id="BMNG01000005">
    <property type="protein sequence ID" value="GGO42890.1"/>
    <property type="molecule type" value="Genomic_DNA"/>
</dbReference>
<dbReference type="InterPro" id="IPR036388">
    <property type="entry name" value="WH-like_DNA-bd_sf"/>
</dbReference>
<reference evidence="3" key="1">
    <citation type="journal article" date="2019" name="Int. J. Syst. Evol. Microbiol.">
        <title>The Global Catalogue of Microorganisms (GCM) 10K type strain sequencing project: providing services to taxonomists for standard genome sequencing and annotation.</title>
        <authorList>
            <consortium name="The Broad Institute Genomics Platform"/>
            <consortium name="The Broad Institute Genome Sequencing Center for Infectious Disease"/>
            <person name="Wu L."/>
            <person name="Ma J."/>
        </authorList>
    </citation>
    <scope>NUCLEOTIDE SEQUENCE [LARGE SCALE GENOMIC DNA]</scope>
    <source>
        <strain evidence="3">CGMCC 4.7349</strain>
    </source>
</reference>
<dbReference type="PRINTS" id="PR00598">
    <property type="entry name" value="HTHMARR"/>
</dbReference>
<dbReference type="InterPro" id="IPR039422">
    <property type="entry name" value="MarR/SlyA-like"/>
</dbReference>
<proteinExistence type="predicted"/>
<protein>
    <recommendedName>
        <fullName evidence="1">HTH marR-type domain-containing protein</fullName>
    </recommendedName>
</protein>
<dbReference type="Proteomes" id="UP000656881">
    <property type="component" value="Unassembled WGS sequence"/>
</dbReference>
<accession>A0ABQ2LSQ2</accession>
<comment type="caution">
    <text evidence="2">The sequence shown here is derived from an EMBL/GenBank/DDBJ whole genome shotgun (WGS) entry which is preliminary data.</text>
</comment>
<keyword evidence="3" id="KW-1185">Reference proteome</keyword>
<dbReference type="Gene3D" id="1.10.10.10">
    <property type="entry name" value="Winged helix-like DNA-binding domain superfamily/Winged helix DNA-binding domain"/>
    <property type="match status" value="1"/>
</dbReference>